<dbReference type="PANTHER" id="PTHR35010">
    <property type="entry name" value="BLL4672 PROTEIN-RELATED"/>
    <property type="match status" value="1"/>
</dbReference>
<organism evidence="2 3">
    <name type="scientific">Nocardia bhagyanarayanae</name>
    <dbReference type="NCBI Taxonomy" id="1215925"/>
    <lineage>
        <taxon>Bacteria</taxon>
        <taxon>Bacillati</taxon>
        <taxon>Actinomycetota</taxon>
        <taxon>Actinomycetes</taxon>
        <taxon>Mycobacteriales</taxon>
        <taxon>Nocardiaceae</taxon>
        <taxon>Nocardia</taxon>
    </lineage>
</organism>
<protein>
    <submittedName>
        <fullName evidence="2">Helix-turn-helix protein</fullName>
    </submittedName>
</protein>
<dbReference type="OrthoDB" id="3608749at2"/>
<dbReference type="Proteomes" id="UP000316331">
    <property type="component" value="Unassembled WGS sequence"/>
</dbReference>
<accession>A0A543FHZ2</accession>
<dbReference type="RefSeq" id="WP_141811236.1">
    <property type="nucleotide sequence ID" value="NZ_VFPG01000001.1"/>
</dbReference>
<name>A0A543FHZ2_9NOCA</name>
<evidence type="ECO:0000313" key="3">
    <source>
        <dbReference type="Proteomes" id="UP000316331"/>
    </source>
</evidence>
<dbReference type="SMART" id="SM00530">
    <property type="entry name" value="HTH_XRE"/>
    <property type="match status" value="1"/>
</dbReference>
<dbReference type="Pfam" id="PF17765">
    <property type="entry name" value="MLTR_LBD"/>
    <property type="match status" value="1"/>
</dbReference>
<gene>
    <name evidence="2" type="ORF">FB390_5208</name>
</gene>
<dbReference type="PANTHER" id="PTHR35010:SF2">
    <property type="entry name" value="BLL4672 PROTEIN"/>
    <property type="match status" value="1"/>
</dbReference>
<evidence type="ECO:0000259" key="1">
    <source>
        <dbReference type="PROSITE" id="PS50943"/>
    </source>
</evidence>
<dbReference type="InterPro" id="IPR041413">
    <property type="entry name" value="MLTR_LBD"/>
</dbReference>
<dbReference type="EMBL" id="VFPG01000001">
    <property type="protein sequence ID" value="TQM33478.1"/>
    <property type="molecule type" value="Genomic_DNA"/>
</dbReference>
<comment type="caution">
    <text evidence="2">The sequence shown here is derived from an EMBL/GenBank/DDBJ whole genome shotgun (WGS) entry which is preliminary data.</text>
</comment>
<dbReference type="CDD" id="cd00093">
    <property type="entry name" value="HTH_XRE"/>
    <property type="match status" value="1"/>
</dbReference>
<dbReference type="InterPro" id="IPR001387">
    <property type="entry name" value="Cro/C1-type_HTH"/>
</dbReference>
<proteinExistence type="predicted"/>
<dbReference type="AlphaFoldDB" id="A0A543FHZ2"/>
<evidence type="ECO:0000313" key="2">
    <source>
        <dbReference type="EMBL" id="TQM33478.1"/>
    </source>
</evidence>
<dbReference type="Gene3D" id="1.10.260.40">
    <property type="entry name" value="lambda repressor-like DNA-binding domains"/>
    <property type="match status" value="1"/>
</dbReference>
<reference evidence="2 3" key="1">
    <citation type="submission" date="2019-06" db="EMBL/GenBank/DDBJ databases">
        <title>Sequencing the genomes of 1000 actinobacteria strains.</title>
        <authorList>
            <person name="Klenk H.-P."/>
        </authorList>
    </citation>
    <scope>NUCLEOTIDE SEQUENCE [LARGE SCALE GENOMIC DNA]</scope>
    <source>
        <strain evidence="2 3">DSM 103495</strain>
    </source>
</reference>
<dbReference type="PROSITE" id="PS50943">
    <property type="entry name" value="HTH_CROC1"/>
    <property type="match status" value="1"/>
</dbReference>
<keyword evidence="3" id="KW-1185">Reference proteome</keyword>
<dbReference type="SUPFAM" id="SSF47413">
    <property type="entry name" value="lambda repressor-like DNA-binding domains"/>
    <property type="match status" value="1"/>
</dbReference>
<dbReference type="Pfam" id="PF13560">
    <property type="entry name" value="HTH_31"/>
    <property type="match status" value="1"/>
</dbReference>
<dbReference type="Gene3D" id="3.30.450.180">
    <property type="match status" value="1"/>
</dbReference>
<sequence>MANGSALTEFLLSRRARLSAREMGLTDGGGRRRVPGLRREEVAYLAGVSVDYYVRFEQGRTANVSDAVLDAVARALRLDGQEREHLFRLVRPPRAEQTAEDHVEARAGVHQLLDWIAAPALVIGHRMDILAWNQPATRLITDFGLLSSNARNLARLHLLDSPVRSNYPDQDFIVREIVGHLRYSAGRHPDDARLTELIAELRDNNADFRQEWDRQMVRSKSHGFKRFEHPTLGGLTLSYEIAYLTDDFDQMLLVYTAARGSREGQVLRGLWDAVEP</sequence>
<feature type="domain" description="HTH cro/C1-type" evidence="1">
    <location>
        <begin position="36"/>
        <end position="83"/>
    </location>
</feature>
<dbReference type="GO" id="GO:0003677">
    <property type="term" value="F:DNA binding"/>
    <property type="evidence" value="ECO:0007669"/>
    <property type="project" value="InterPro"/>
</dbReference>
<dbReference type="InterPro" id="IPR010982">
    <property type="entry name" value="Lambda_DNA-bd_dom_sf"/>
</dbReference>